<evidence type="ECO:0008006" key="3">
    <source>
        <dbReference type="Google" id="ProtNLM"/>
    </source>
</evidence>
<reference evidence="1 2" key="1">
    <citation type="journal article" date="2015" name="Environ. Microbiol.">
        <title>Methane oxidation coupled to nitrate reduction under hypoxia by the Gammaproteobacterium Methylomonas denitrificans, sp. nov. type strain FJG1.</title>
        <authorList>
            <person name="Kits K.D."/>
            <person name="Klotz M.G."/>
            <person name="Stein L.Y."/>
        </authorList>
    </citation>
    <scope>NUCLEOTIDE SEQUENCE [LARGE SCALE GENOMIC DNA]</scope>
    <source>
        <strain evidence="1 2">FJG1</strain>
    </source>
</reference>
<dbReference type="KEGG" id="mdn:JT25_008570"/>
<dbReference type="OrthoDB" id="14765at2"/>
<evidence type="ECO:0000313" key="2">
    <source>
        <dbReference type="Proteomes" id="UP000030512"/>
    </source>
</evidence>
<dbReference type="Pfam" id="PF05621">
    <property type="entry name" value="TniB"/>
    <property type="match status" value="1"/>
</dbReference>
<dbReference type="EMBL" id="CP014476">
    <property type="protein sequence ID" value="AMK76542.1"/>
    <property type="molecule type" value="Genomic_DNA"/>
</dbReference>
<dbReference type="Proteomes" id="UP000030512">
    <property type="component" value="Chromosome"/>
</dbReference>
<dbReference type="RefSeq" id="WP_036277454.1">
    <property type="nucleotide sequence ID" value="NZ_CP014476.1"/>
</dbReference>
<keyword evidence="2" id="KW-1185">Reference proteome</keyword>
<dbReference type="PANTHER" id="PTHR35894">
    <property type="entry name" value="GENERAL SECRETION PATHWAY PROTEIN A-RELATED"/>
    <property type="match status" value="1"/>
</dbReference>
<dbReference type="InterPro" id="IPR008868">
    <property type="entry name" value="TniB"/>
</dbReference>
<dbReference type="PANTHER" id="PTHR35894:SF1">
    <property type="entry name" value="PHOSPHORIBULOKINASE _ URIDINE KINASE FAMILY"/>
    <property type="match status" value="1"/>
</dbReference>
<organism evidence="1 2">
    <name type="scientific">Methylomonas denitrificans</name>
    <dbReference type="NCBI Taxonomy" id="1538553"/>
    <lineage>
        <taxon>Bacteria</taxon>
        <taxon>Pseudomonadati</taxon>
        <taxon>Pseudomonadota</taxon>
        <taxon>Gammaproteobacteria</taxon>
        <taxon>Methylococcales</taxon>
        <taxon>Methylococcaceae</taxon>
        <taxon>Methylomonas</taxon>
    </lineage>
</organism>
<accession>A0A126T3A3</accession>
<dbReference type="InterPro" id="IPR027417">
    <property type="entry name" value="P-loop_NTPase"/>
</dbReference>
<dbReference type="SUPFAM" id="SSF52540">
    <property type="entry name" value="P-loop containing nucleoside triphosphate hydrolases"/>
    <property type="match status" value="1"/>
</dbReference>
<proteinExistence type="predicted"/>
<protein>
    <recommendedName>
        <fullName evidence="3">Transposase</fullName>
    </recommendedName>
</protein>
<dbReference type="AlphaFoldDB" id="A0A126T3A3"/>
<dbReference type="Gene3D" id="3.40.50.300">
    <property type="entry name" value="P-loop containing nucleotide triphosphate hydrolases"/>
    <property type="match status" value="1"/>
</dbReference>
<evidence type="ECO:0000313" key="1">
    <source>
        <dbReference type="EMBL" id="AMK76542.1"/>
    </source>
</evidence>
<gene>
    <name evidence="1" type="ORF">JT25_008570</name>
</gene>
<name>A0A126T3A3_9GAMM</name>
<sequence length="297" mass="33659">MSEIARQLSKRALELLELSDAERLAHIDKPFFIPYQKASELLAEMEDLLEHPKTNRMPNLLIVGRSDNGKTEILREFLHRHPAEDRAGLDSVFAPVIYIQSPPGPSEHIFLNNLLMLLGATVRTNDSADRKLLQLLAILPRLQTKVLMVDELNALLAGSATKQRFLLNMLKFISNELQICIVAAGTLEAEHAIRSDAQLQSRFPMRALPRWQQGEDFRRLLYNFEYLLPLKQPSEIYKGEIASKLYGLSEGVIGEVAKILRSAARYAIQSNEERISIDVISKCTYVSRKGDVRVELL</sequence>
<dbReference type="STRING" id="1538553.JT25_008570"/>
<dbReference type="InterPro" id="IPR052026">
    <property type="entry name" value="ExeA_AAA_ATPase_DNA-bind"/>
</dbReference>